<name>A0A5R9GGI6_9BACL</name>
<accession>A0A5R9GGI6</accession>
<gene>
    <name evidence="1" type="ORF">FE782_11105</name>
</gene>
<sequence length="59" mass="6866">MKAVDPYSRQQREINLTTDEINAWNLIEEGNEYFATYEYTSLENGSDLLSIKHPSKVNE</sequence>
<dbReference type="OrthoDB" id="2935349at2"/>
<dbReference type="AlphaFoldDB" id="A0A5R9GGI6"/>
<evidence type="ECO:0000313" key="2">
    <source>
        <dbReference type="Proteomes" id="UP000309676"/>
    </source>
</evidence>
<organism evidence="1 2">
    <name type="scientific">Paenibacillus antri</name>
    <dbReference type="NCBI Taxonomy" id="2582848"/>
    <lineage>
        <taxon>Bacteria</taxon>
        <taxon>Bacillati</taxon>
        <taxon>Bacillota</taxon>
        <taxon>Bacilli</taxon>
        <taxon>Bacillales</taxon>
        <taxon>Paenibacillaceae</taxon>
        <taxon>Paenibacillus</taxon>
    </lineage>
</organism>
<comment type="caution">
    <text evidence="1">The sequence shown here is derived from an EMBL/GenBank/DDBJ whole genome shotgun (WGS) entry which is preliminary data.</text>
</comment>
<keyword evidence="2" id="KW-1185">Reference proteome</keyword>
<reference evidence="1 2" key="1">
    <citation type="submission" date="2019-05" db="EMBL/GenBank/DDBJ databases">
        <authorList>
            <person name="Narsing Rao M.P."/>
            <person name="Li W.J."/>
        </authorList>
    </citation>
    <scope>NUCLEOTIDE SEQUENCE [LARGE SCALE GENOMIC DNA]</scope>
    <source>
        <strain evidence="1 2">SYSU_K30003</strain>
    </source>
</reference>
<evidence type="ECO:0000313" key="1">
    <source>
        <dbReference type="EMBL" id="TLS52498.1"/>
    </source>
</evidence>
<protein>
    <submittedName>
        <fullName evidence="1">Uncharacterized protein</fullName>
    </submittedName>
</protein>
<dbReference type="EMBL" id="VCIW01000005">
    <property type="protein sequence ID" value="TLS52498.1"/>
    <property type="molecule type" value="Genomic_DNA"/>
</dbReference>
<dbReference type="Proteomes" id="UP000309676">
    <property type="component" value="Unassembled WGS sequence"/>
</dbReference>
<dbReference type="RefSeq" id="WP_138194154.1">
    <property type="nucleotide sequence ID" value="NZ_VCIW01000005.1"/>
</dbReference>
<proteinExistence type="predicted"/>